<evidence type="ECO:0000256" key="3">
    <source>
        <dbReference type="SAM" id="Phobius"/>
    </source>
</evidence>
<keyword evidence="3" id="KW-0472">Membrane</keyword>
<dbReference type="InterPro" id="IPR019845">
    <property type="entry name" value="Squalene/phytoene_synthase_CS"/>
</dbReference>
<dbReference type="Gene3D" id="1.10.600.10">
    <property type="entry name" value="Farnesyl Diphosphate Synthase"/>
    <property type="match status" value="1"/>
</dbReference>
<dbReference type="PROSITE" id="PS01044">
    <property type="entry name" value="SQUALEN_PHYTOEN_SYN_1"/>
    <property type="match status" value="1"/>
</dbReference>
<dbReference type="EMBL" id="CP119878">
    <property type="protein sequence ID" value="WFD34882.1"/>
    <property type="molecule type" value="Genomic_DNA"/>
</dbReference>
<keyword evidence="2 4" id="KW-0808">Transferase</keyword>
<dbReference type="InterPro" id="IPR033904">
    <property type="entry name" value="Trans_IPPS_HH"/>
</dbReference>
<sequence>MSASSLLVTALTHPRELRAMITYKVWRDPVHDIRRHPETSGWDRERMRECWAFLDATSRSFAAVIKELKGELSRVICIFYLVLRALDTIEDDMTIPASVKIPLLVDFYKKLNEPGWNFTESGPNEKDRQLLVEFDKVIEEYQLLSEGCRIVIADICARMGAGMASYIELGNSPGGLRMQKWADYDLYCHFVAGLVGEGLSGLFSETEIERSSVGLQLTLSNHMGLFLQKTNIIRDYAEDSAEGRFFWPKECWGVGDVFGSQGDVQKGVVETRPGSNNWTFADNLEGRTAQRILSSMLLDAMSHAVNSLEYLSMLRDQSVFNFCAIPQVMAISTLDLMVNNANVFKKNVKIRKSLAVTLILGAVNPRDVGLTFVQYARSIHAKLSPADPNYVRWCVELGRIELWTESHFPSFIQVKGGKSKDVRAEMFEKWVVTNDRLARPEHYMSAANREEYEKFMRNNPQRVRAQRAEQFKMKLVVAGVIVSVITFMLTLTTVAFSIMWFFIGDTENPLLTLARNLFVSLRDTGLRNTIMNGVNIIEASFEQRDWAK</sequence>
<keyword evidence="3" id="KW-0812">Transmembrane</keyword>
<dbReference type="Proteomes" id="UP001219933">
    <property type="component" value="Chromosome 2"/>
</dbReference>
<evidence type="ECO:0000313" key="5">
    <source>
        <dbReference type="Proteomes" id="UP001219933"/>
    </source>
</evidence>
<name>A0AAF0EY86_9BASI</name>
<dbReference type="PANTHER" id="PTHR11626">
    <property type="entry name" value="FARNESYL-DIPHOSPHATE FARNESYLTRANSFERASE"/>
    <property type="match status" value="1"/>
</dbReference>
<dbReference type="EC" id="2.5.1.21" evidence="4"/>
<dbReference type="GO" id="GO:0005789">
    <property type="term" value="C:endoplasmic reticulum membrane"/>
    <property type="evidence" value="ECO:0007669"/>
    <property type="project" value="TreeGrafter"/>
</dbReference>
<accession>A0AAF0EY86</accession>
<dbReference type="Pfam" id="PF00494">
    <property type="entry name" value="SQS_PSY"/>
    <property type="match status" value="1"/>
</dbReference>
<dbReference type="PANTHER" id="PTHR11626:SF2">
    <property type="entry name" value="SQUALENE SYNTHASE"/>
    <property type="match status" value="1"/>
</dbReference>
<dbReference type="InterPro" id="IPR002060">
    <property type="entry name" value="Squ/phyt_synthse"/>
</dbReference>
<organism evidence="4 5">
    <name type="scientific">Malassezia cuniculi</name>
    <dbReference type="NCBI Taxonomy" id="948313"/>
    <lineage>
        <taxon>Eukaryota</taxon>
        <taxon>Fungi</taxon>
        <taxon>Dikarya</taxon>
        <taxon>Basidiomycota</taxon>
        <taxon>Ustilaginomycotina</taxon>
        <taxon>Malasseziomycetes</taxon>
        <taxon>Malasseziales</taxon>
        <taxon>Malasseziaceae</taxon>
        <taxon>Malassezia</taxon>
    </lineage>
</organism>
<dbReference type="GO" id="GO:0051996">
    <property type="term" value="F:squalene synthase [NAD(P)H] activity"/>
    <property type="evidence" value="ECO:0007669"/>
    <property type="project" value="UniProtKB-EC"/>
</dbReference>
<proteinExistence type="inferred from homology"/>
<protein>
    <submittedName>
        <fullName evidence="4">Squalene synthase</fullName>
        <ecNumber evidence="4">2.5.1.21</ecNumber>
    </submittedName>
</protein>
<reference evidence="4" key="1">
    <citation type="submission" date="2023-03" db="EMBL/GenBank/DDBJ databases">
        <title>Mating type loci evolution in Malassezia.</title>
        <authorList>
            <person name="Coelho M.A."/>
        </authorList>
    </citation>
    <scope>NUCLEOTIDE SEQUENCE</scope>
    <source>
        <strain evidence="4">CBS 11721</strain>
    </source>
</reference>
<dbReference type="SUPFAM" id="SSF48576">
    <property type="entry name" value="Terpenoid synthases"/>
    <property type="match status" value="1"/>
</dbReference>
<comment type="similarity">
    <text evidence="1">Belongs to the phytoene/squalene synthase family.</text>
</comment>
<dbReference type="InterPro" id="IPR008949">
    <property type="entry name" value="Isoprenoid_synthase_dom_sf"/>
</dbReference>
<gene>
    <name evidence="4" type="primary">ERG9</name>
    <name evidence="4" type="ORF">MCUN1_001726</name>
</gene>
<dbReference type="FunFam" id="1.10.600.10:FF:000023">
    <property type="entry name" value="Squalene synthase"/>
    <property type="match status" value="1"/>
</dbReference>
<evidence type="ECO:0000256" key="2">
    <source>
        <dbReference type="ARBA" id="ARBA00022679"/>
    </source>
</evidence>
<dbReference type="InterPro" id="IPR044844">
    <property type="entry name" value="Trans_IPPS_euk-type"/>
</dbReference>
<dbReference type="SFLD" id="SFLDS00005">
    <property type="entry name" value="Isoprenoid_Synthase_Type_I"/>
    <property type="match status" value="1"/>
</dbReference>
<dbReference type="PROSITE" id="PS01045">
    <property type="entry name" value="SQUALEN_PHYTOEN_SYN_2"/>
    <property type="match status" value="1"/>
</dbReference>
<dbReference type="CDD" id="cd00683">
    <property type="entry name" value="Trans_IPPS_HH"/>
    <property type="match status" value="1"/>
</dbReference>
<dbReference type="SFLD" id="SFLDG01018">
    <property type="entry name" value="Squalene/Phytoene_Synthase_Lik"/>
    <property type="match status" value="1"/>
</dbReference>
<dbReference type="AlphaFoldDB" id="A0AAF0EY86"/>
<keyword evidence="3" id="KW-1133">Transmembrane helix</keyword>
<evidence type="ECO:0000313" key="4">
    <source>
        <dbReference type="EMBL" id="WFD34882.1"/>
    </source>
</evidence>
<dbReference type="GO" id="GO:0006696">
    <property type="term" value="P:ergosterol biosynthetic process"/>
    <property type="evidence" value="ECO:0007669"/>
    <property type="project" value="TreeGrafter"/>
</dbReference>
<evidence type="ECO:0000256" key="1">
    <source>
        <dbReference type="ARBA" id="ARBA00006251"/>
    </source>
</evidence>
<feature type="transmembrane region" description="Helical" evidence="3">
    <location>
        <begin position="475"/>
        <end position="503"/>
    </location>
</feature>
<keyword evidence="5" id="KW-1185">Reference proteome</keyword>
<dbReference type="GO" id="GO:0045338">
    <property type="term" value="P:farnesyl diphosphate metabolic process"/>
    <property type="evidence" value="ECO:0007669"/>
    <property type="project" value="InterPro"/>
</dbReference>